<gene>
    <name evidence="2" type="ORF">FB390_4373</name>
</gene>
<accession>A0A543FFN2</accession>
<dbReference type="InterPro" id="IPR058488">
    <property type="entry name" value="DUF8175"/>
</dbReference>
<dbReference type="Proteomes" id="UP000316331">
    <property type="component" value="Unassembled WGS sequence"/>
</dbReference>
<organism evidence="2 3">
    <name type="scientific">Nocardia bhagyanarayanae</name>
    <dbReference type="NCBI Taxonomy" id="1215925"/>
    <lineage>
        <taxon>Bacteria</taxon>
        <taxon>Bacillati</taxon>
        <taxon>Actinomycetota</taxon>
        <taxon>Actinomycetes</taxon>
        <taxon>Mycobacteriales</taxon>
        <taxon>Nocardiaceae</taxon>
        <taxon>Nocardia</taxon>
    </lineage>
</organism>
<dbReference type="Pfam" id="PF26526">
    <property type="entry name" value="DUF8175"/>
    <property type="match status" value="1"/>
</dbReference>
<evidence type="ECO:0000259" key="1">
    <source>
        <dbReference type="Pfam" id="PF26526"/>
    </source>
</evidence>
<feature type="domain" description="DUF8175" evidence="1">
    <location>
        <begin position="38"/>
        <end position="206"/>
    </location>
</feature>
<protein>
    <recommendedName>
        <fullName evidence="1">DUF8175 domain-containing protein</fullName>
    </recommendedName>
</protein>
<evidence type="ECO:0000313" key="3">
    <source>
        <dbReference type="Proteomes" id="UP000316331"/>
    </source>
</evidence>
<name>A0A543FFN2_9NOCA</name>
<dbReference type="PROSITE" id="PS51257">
    <property type="entry name" value="PROKAR_LIPOPROTEIN"/>
    <property type="match status" value="1"/>
</dbReference>
<dbReference type="AlphaFoldDB" id="A0A543FFN2"/>
<evidence type="ECO:0000313" key="2">
    <source>
        <dbReference type="EMBL" id="TQM32678.1"/>
    </source>
</evidence>
<comment type="caution">
    <text evidence="2">The sequence shown here is derived from an EMBL/GenBank/DDBJ whole genome shotgun (WGS) entry which is preliminary data.</text>
</comment>
<proteinExistence type="predicted"/>
<keyword evidence="3" id="KW-1185">Reference proteome</keyword>
<reference evidence="2 3" key="1">
    <citation type="submission" date="2019-06" db="EMBL/GenBank/DDBJ databases">
        <title>Sequencing the genomes of 1000 actinobacteria strains.</title>
        <authorList>
            <person name="Klenk H.-P."/>
        </authorList>
    </citation>
    <scope>NUCLEOTIDE SEQUENCE [LARGE SCALE GENOMIC DNA]</scope>
    <source>
        <strain evidence="2 3">DSM 103495</strain>
    </source>
</reference>
<dbReference type="EMBL" id="VFPG01000001">
    <property type="protein sequence ID" value="TQM32678.1"/>
    <property type="molecule type" value="Genomic_DNA"/>
</dbReference>
<sequence>MKVPRTQSITNDPTVNRLAVLACCGPIAATALLGCDAATAPSTATPTATWATRTPPTGTYWQRYQGIDLPVTDQGPRRVIDPIVSGFDRNPAGAAVAAIHASVRMSVASDRDWAQVGQQMLVAGSGRDQWAILRAQISITEPVREGAPVILGYQITRYTLDAADVEIYSRHSDDSITGHRTQVVWRGDGWRLLMPERPDHATVAAVTTPPADMVILPRP</sequence>